<feature type="non-terminal residue" evidence="1">
    <location>
        <position position="102"/>
    </location>
</feature>
<evidence type="ECO:0000313" key="2">
    <source>
        <dbReference type="Proteomes" id="UP001159363"/>
    </source>
</evidence>
<sequence length="102" mass="11385">MQANGLAIPTFQHGTEQFENYVDLLNLYFDLVDTKETDKVSVLGITKDSNKSKVTGKKQIVRRMLTESEEVKFAEAVKIVMDMDAVVKLEALMSGEKSGEVN</sequence>
<organism evidence="1 2">
    <name type="scientific">Dryococelus australis</name>
    <dbReference type="NCBI Taxonomy" id="614101"/>
    <lineage>
        <taxon>Eukaryota</taxon>
        <taxon>Metazoa</taxon>
        <taxon>Ecdysozoa</taxon>
        <taxon>Arthropoda</taxon>
        <taxon>Hexapoda</taxon>
        <taxon>Insecta</taxon>
        <taxon>Pterygota</taxon>
        <taxon>Neoptera</taxon>
        <taxon>Polyneoptera</taxon>
        <taxon>Phasmatodea</taxon>
        <taxon>Verophasmatodea</taxon>
        <taxon>Anareolatae</taxon>
        <taxon>Phasmatidae</taxon>
        <taxon>Eurycanthinae</taxon>
        <taxon>Dryococelus</taxon>
    </lineage>
</organism>
<name>A0ABQ9HTT8_9NEOP</name>
<dbReference type="EMBL" id="JARBHB010000004">
    <property type="protein sequence ID" value="KAJ8887647.1"/>
    <property type="molecule type" value="Genomic_DNA"/>
</dbReference>
<gene>
    <name evidence="1" type="ORF">PR048_013865</name>
</gene>
<reference evidence="1 2" key="1">
    <citation type="submission" date="2023-02" db="EMBL/GenBank/DDBJ databases">
        <title>LHISI_Scaffold_Assembly.</title>
        <authorList>
            <person name="Stuart O.P."/>
            <person name="Cleave R."/>
            <person name="Magrath M.J.L."/>
            <person name="Mikheyev A.S."/>
        </authorList>
    </citation>
    <scope>NUCLEOTIDE SEQUENCE [LARGE SCALE GENOMIC DNA]</scope>
    <source>
        <strain evidence="1">Daus_M_001</strain>
        <tissue evidence="1">Leg muscle</tissue>
    </source>
</reference>
<dbReference type="Proteomes" id="UP001159363">
    <property type="component" value="Chromosome X"/>
</dbReference>
<keyword evidence="2" id="KW-1185">Reference proteome</keyword>
<comment type="caution">
    <text evidence="1">The sequence shown here is derived from an EMBL/GenBank/DDBJ whole genome shotgun (WGS) entry which is preliminary data.</text>
</comment>
<protein>
    <submittedName>
        <fullName evidence="1">Uncharacterized protein</fullName>
    </submittedName>
</protein>
<proteinExistence type="predicted"/>
<accession>A0ABQ9HTT8</accession>
<evidence type="ECO:0000313" key="1">
    <source>
        <dbReference type="EMBL" id="KAJ8887647.1"/>
    </source>
</evidence>